<comment type="caution">
    <text evidence="1">The sequence shown here is derived from an EMBL/GenBank/DDBJ whole genome shotgun (WGS) entry which is preliminary data.</text>
</comment>
<organism evidence="1 2">
    <name type="scientific">Zosterops borbonicus</name>
    <dbReference type="NCBI Taxonomy" id="364589"/>
    <lineage>
        <taxon>Eukaryota</taxon>
        <taxon>Metazoa</taxon>
        <taxon>Chordata</taxon>
        <taxon>Craniata</taxon>
        <taxon>Vertebrata</taxon>
        <taxon>Euteleostomi</taxon>
        <taxon>Archelosauria</taxon>
        <taxon>Archosauria</taxon>
        <taxon>Dinosauria</taxon>
        <taxon>Saurischia</taxon>
        <taxon>Theropoda</taxon>
        <taxon>Coelurosauria</taxon>
        <taxon>Aves</taxon>
        <taxon>Neognathae</taxon>
        <taxon>Neoaves</taxon>
        <taxon>Telluraves</taxon>
        <taxon>Australaves</taxon>
        <taxon>Passeriformes</taxon>
        <taxon>Sylvioidea</taxon>
        <taxon>Zosteropidae</taxon>
        <taxon>Zosterops</taxon>
    </lineage>
</organism>
<evidence type="ECO:0000313" key="2">
    <source>
        <dbReference type="Proteomes" id="UP000796761"/>
    </source>
</evidence>
<dbReference type="AlphaFoldDB" id="A0A8K1LKP0"/>
<name>A0A8K1LKP0_9PASS</name>
<evidence type="ECO:0000313" key="1">
    <source>
        <dbReference type="EMBL" id="TRZ17206.1"/>
    </source>
</evidence>
<feature type="non-terminal residue" evidence="1">
    <location>
        <position position="57"/>
    </location>
</feature>
<dbReference type="EMBL" id="SWJQ01000280">
    <property type="protein sequence ID" value="TRZ17206.1"/>
    <property type="molecule type" value="Genomic_DNA"/>
</dbReference>
<sequence>VNCLSPFSIHKILSLGWTSRNIKEAAFNLTGMTHKTQGWGWCREDAGQLPAVRKGKL</sequence>
<feature type="non-terminal residue" evidence="1">
    <location>
        <position position="1"/>
    </location>
</feature>
<protein>
    <submittedName>
        <fullName evidence="1">Uncharacterized protein</fullName>
    </submittedName>
</protein>
<gene>
    <name evidence="1" type="ORF">HGM15179_009898</name>
</gene>
<keyword evidence="2" id="KW-1185">Reference proteome</keyword>
<accession>A0A8K1LKP0</accession>
<dbReference type="Proteomes" id="UP000796761">
    <property type="component" value="Unassembled WGS sequence"/>
</dbReference>
<reference evidence="1" key="1">
    <citation type="submission" date="2019-04" db="EMBL/GenBank/DDBJ databases">
        <title>Genome assembly of Zosterops borbonicus 15179.</title>
        <authorList>
            <person name="Leroy T."/>
            <person name="Anselmetti Y."/>
            <person name="Tilak M.-K."/>
            <person name="Nabholz B."/>
        </authorList>
    </citation>
    <scope>NUCLEOTIDE SEQUENCE</scope>
    <source>
        <strain evidence="1">HGM_15179</strain>
        <tissue evidence="1">Muscle</tissue>
    </source>
</reference>
<proteinExistence type="predicted"/>